<dbReference type="PROSITE" id="PS51182">
    <property type="entry name" value="C2_TENSIN"/>
    <property type="match status" value="1"/>
</dbReference>
<feature type="domain" description="Tyrosine specific protein phosphatases" evidence="10">
    <location>
        <begin position="308"/>
        <end position="374"/>
    </location>
</feature>
<dbReference type="SUPFAM" id="SSF49562">
    <property type="entry name" value="C2 domain (Calcium/lipid-binding domain, CaLB)"/>
    <property type="match status" value="1"/>
</dbReference>
<evidence type="ECO:0000259" key="12">
    <source>
        <dbReference type="PROSITE" id="PS51182"/>
    </source>
</evidence>
<keyword evidence="14" id="KW-1185">Reference proteome</keyword>
<dbReference type="FunFam" id="2.60.40.1110:FF:000004">
    <property type="entry name" value="Voltage-sensor containing phosphatase"/>
    <property type="match status" value="1"/>
</dbReference>
<feature type="domain" description="C2 tensin-type" evidence="12">
    <location>
        <begin position="406"/>
        <end position="531"/>
    </location>
</feature>
<reference evidence="13" key="4">
    <citation type="submission" date="2025-09" db="UniProtKB">
        <authorList>
            <consortium name="Ensembl"/>
        </authorList>
    </citation>
    <scope>IDENTIFICATION</scope>
</reference>
<dbReference type="PROSITE" id="PS50056">
    <property type="entry name" value="TYR_PHOSPHATASE_2"/>
    <property type="match status" value="1"/>
</dbReference>
<keyword evidence="5" id="KW-0378">Hydrolase</keyword>
<dbReference type="Pfam" id="PF22785">
    <property type="entry name" value="Tc-R-P"/>
    <property type="match status" value="1"/>
</dbReference>
<dbReference type="SMART" id="SM01326">
    <property type="entry name" value="PTEN_C2"/>
    <property type="match status" value="1"/>
</dbReference>
<dbReference type="Proteomes" id="UP000265100">
    <property type="component" value="Chromosome 10"/>
</dbReference>
<dbReference type="InterPro" id="IPR029023">
    <property type="entry name" value="Tensin_phosphatase"/>
</dbReference>
<dbReference type="PANTHER" id="PTHR12305:SF60">
    <property type="entry name" value="PHOSPHATIDYLINOSITOL 3,4,5-TRISPHOSPHATE 3-PHOSPHATASE TPTE2-RELATED"/>
    <property type="match status" value="1"/>
</dbReference>
<name>A0AAX7UQZ3_ASTCA</name>
<dbReference type="CDD" id="cd14510">
    <property type="entry name" value="PTP_VSP_TPTE"/>
    <property type="match status" value="1"/>
</dbReference>
<reference evidence="13 14" key="1">
    <citation type="submission" date="2018-05" db="EMBL/GenBank/DDBJ databases">
        <authorList>
            <person name="Datahose"/>
        </authorList>
    </citation>
    <scope>NUCLEOTIDE SEQUENCE</scope>
</reference>
<evidence type="ECO:0000256" key="4">
    <source>
        <dbReference type="ARBA" id="ARBA00022692"/>
    </source>
</evidence>
<dbReference type="InterPro" id="IPR005821">
    <property type="entry name" value="Ion_trans_dom"/>
</dbReference>
<feature type="transmembrane region" description="Helical" evidence="9">
    <location>
        <begin position="94"/>
        <end position="118"/>
    </location>
</feature>
<evidence type="ECO:0000256" key="6">
    <source>
        <dbReference type="ARBA" id="ARBA00022989"/>
    </source>
</evidence>
<dbReference type="PANTHER" id="PTHR12305">
    <property type="entry name" value="PHOSPHATASE WITH HOMOLOGY TO TENSIN"/>
    <property type="match status" value="1"/>
</dbReference>
<evidence type="ECO:0000256" key="7">
    <source>
        <dbReference type="ARBA" id="ARBA00023136"/>
    </source>
</evidence>
<dbReference type="InterPro" id="IPR027359">
    <property type="entry name" value="Volt_channel_dom_sf"/>
</dbReference>
<feature type="domain" description="Phosphatase tensin-type" evidence="11">
    <location>
        <begin position="223"/>
        <end position="399"/>
    </location>
</feature>
<dbReference type="GO" id="GO:0005216">
    <property type="term" value="F:monoatomic ion channel activity"/>
    <property type="evidence" value="ECO:0007669"/>
    <property type="project" value="InterPro"/>
</dbReference>
<feature type="transmembrane region" description="Helical" evidence="9">
    <location>
        <begin position="16"/>
        <end position="38"/>
    </location>
</feature>
<evidence type="ECO:0000256" key="3">
    <source>
        <dbReference type="ARBA" id="ARBA00007881"/>
    </source>
</evidence>
<dbReference type="GeneTree" id="ENSGT00940000154335"/>
<dbReference type="Ensembl" id="ENSACLT00000046275.1">
    <property type="protein sequence ID" value="ENSACLP00000071520.1"/>
    <property type="gene ID" value="ENSACLG00000023259.2"/>
</dbReference>
<dbReference type="InterPro" id="IPR051281">
    <property type="entry name" value="Dual-spec_lipid-protein_phosph"/>
</dbReference>
<dbReference type="GO" id="GO:0016020">
    <property type="term" value="C:membrane"/>
    <property type="evidence" value="ECO:0007669"/>
    <property type="project" value="UniProtKB-SubCell"/>
</dbReference>
<dbReference type="SUPFAM" id="SSF81324">
    <property type="entry name" value="Voltage-gated potassium channels"/>
    <property type="match status" value="1"/>
</dbReference>
<dbReference type="Gene3D" id="2.60.40.1110">
    <property type="match status" value="1"/>
</dbReference>
<accession>A0AAX7UQZ3</accession>
<evidence type="ECO:0000259" key="10">
    <source>
        <dbReference type="PROSITE" id="PS50056"/>
    </source>
</evidence>
<dbReference type="InterPro" id="IPR035892">
    <property type="entry name" value="C2_domain_sf"/>
</dbReference>
<organism evidence="13 14">
    <name type="scientific">Astatotilapia calliptera</name>
    <name type="common">Eastern happy</name>
    <name type="synonym">Chromis callipterus</name>
    <dbReference type="NCBI Taxonomy" id="8154"/>
    <lineage>
        <taxon>Eukaryota</taxon>
        <taxon>Metazoa</taxon>
        <taxon>Chordata</taxon>
        <taxon>Craniata</taxon>
        <taxon>Vertebrata</taxon>
        <taxon>Euteleostomi</taxon>
        <taxon>Actinopterygii</taxon>
        <taxon>Neopterygii</taxon>
        <taxon>Teleostei</taxon>
        <taxon>Neoteleostei</taxon>
        <taxon>Acanthomorphata</taxon>
        <taxon>Ovalentaria</taxon>
        <taxon>Cichlomorphae</taxon>
        <taxon>Cichliformes</taxon>
        <taxon>Cichlidae</taxon>
        <taxon>African cichlids</taxon>
        <taxon>Pseudocrenilabrinae</taxon>
        <taxon>Haplochromini</taxon>
        <taxon>Astatotilapia</taxon>
    </lineage>
</organism>
<dbReference type="InterPro" id="IPR014020">
    <property type="entry name" value="Tensin_C2-dom"/>
</dbReference>
<keyword evidence="7 9" id="KW-0472">Membrane</keyword>
<dbReference type="Gene3D" id="1.20.120.350">
    <property type="entry name" value="Voltage-gated potassium channels. Chain C"/>
    <property type="match status" value="1"/>
</dbReference>
<dbReference type="InterPro" id="IPR016130">
    <property type="entry name" value="Tyr_Pase_AS"/>
</dbReference>
<keyword evidence="6 9" id="KW-1133">Transmembrane helix</keyword>
<protein>
    <recommendedName>
        <fullName evidence="15">Phosphatidylinositol-3,4,5-trisphosphate 3-phosphatase</fullName>
    </recommendedName>
</protein>
<dbReference type="SMART" id="SM00404">
    <property type="entry name" value="PTPc_motif"/>
    <property type="match status" value="1"/>
</dbReference>
<evidence type="ECO:0000313" key="13">
    <source>
        <dbReference type="Ensembl" id="ENSACLP00000071520.1"/>
    </source>
</evidence>
<dbReference type="GO" id="GO:0016314">
    <property type="term" value="F:phosphatidylinositol-3,4,5-trisphosphate 3-phosphatase activity"/>
    <property type="evidence" value="ECO:0007669"/>
    <property type="project" value="TreeGrafter"/>
</dbReference>
<evidence type="ECO:0000313" key="14">
    <source>
        <dbReference type="Proteomes" id="UP000265100"/>
    </source>
</evidence>
<dbReference type="Pfam" id="PF10409">
    <property type="entry name" value="PTEN_C2"/>
    <property type="match status" value="1"/>
</dbReference>
<dbReference type="GO" id="GO:0005829">
    <property type="term" value="C:cytosol"/>
    <property type="evidence" value="ECO:0007669"/>
    <property type="project" value="TreeGrafter"/>
</dbReference>
<dbReference type="InterPro" id="IPR045102">
    <property type="entry name" value="PTP_VSP_TPTE"/>
</dbReference>
<evidence type="ECO:0008006" key="15">
    <source>
        <dbReference type="Google" id="ProtNLM"/>
    </source>
</evidence>
<dbReference type="PROSITE" id="PS00383">
    <property type="entry name" value="TYR_PHOSPHATASE_1"/>
    <property type="match status" value="1"/>
</dbReference>
<dbReference type="PROSITE" id="PS51181">
    <property type="entry name" value="PPASE_TENSIN"/>
    <property type="match status" value="1"/>
</dbReference>
<evidence type="ECO:0000259" key="11">
    <source>
        <dbReference type="PROSITE" id="PS51181"/>
    </source>
</evidence>
<comment type="similarity">
    <text evidence="3">Belongs to the PTEN phosphatase protein family.</text>
</comment>
<dbReference type="InterPro" id="IPR029021">
    <property type="entry name" value="Prot-tyrosine_phosphatase-like"/>
</dbReference>
<dbReference type="InterPro" id="IPR003595">
    <property type="entry name" value="Tyr_Pase_cat"/>
</dbReference>
<reference evidence="14" key="2">
    <citation type="submission" date="2023-03" db="EMBL/GenBank/DDBJ databases">
        <authorList>
            <consortium name="Wellcome Sanger Institute Data Sharing"/>
        </authorList>
    </citation>
    <scope>NUCLEOTIDE SEQUENCE [LARGE SCALE GENOMIC DNA]</scope>
</reference>
<evidence type="ECO:0000256" key="1">
    <source>
        <dbReference type="ARBA" id="ARBA00004141"/>
    </source>
</evidence>
<feature type="transmembrane region" description="Helical" evidence="9">
    <location>
        <begin position="130"/>
        <end position="152"/>
    </location>
</feature>
<feature type="transmembrane region" description="Helical" evidence="9">
    <location>
        <begin position="164"/>
        <end position="184"/>
    </location>
</feature>
<dbReference type="Pfam" id="PF00520">
    <property type="entry name" value="Ion_trans"/>
    <property type="match status" value="1"/>
</dbReference>
<dbReference type="Gene3D" id="3.90.190.10">
    <property type="entry name" value="Protein tyrosine phosphatase superfamily"/>
    <property type="match status" value="1"/>
</dbReference>
<dbReference type="AlphaFoldDB" id="A0AAX7UQZ3"/>
<evidence type="ECO:0000256" key="2">
    <source>
        <dbReference type="ARBA" id="ARBA00004316"/>
    </source>
</evidence>
<dbReference type="SUPFAM" id="SSF52799">
    <property type="entry name" value="(Phosphotyrosine protein) phosphatases II"/>
    <property type="match status" value="1"/>
</dbReference>
<dbReference type="InterPro" id="IPR000387">
    <property type="entry name" value="Tyr_Pase_dom"/>
</dbReference>
<comment type="subcellular location">
    <subcellularLocation>
        <location evidence="2">Cell projection</location>
    </subcellularLocation>
    <subcellularLocation>
        <location evidence="1">Membrane</location>
        <topology evidence="1">Multi-pass membrane protein</topology>
    </subcellularLocation>
</comment>
<reference evidence="13" key="3">
    <citation type="submission" date="2025-08" db="UniProtKB">
        <authorList>
            <consortium name="Ensembl"/>
        </authorList>
    </citation>
    <scope>IDENTIFICATION</scope>
</reference>
<keyword evidence="4 9" id="KW-0812">Transmembrane</keyword>
<evidence type="ECO:0000256" key="8">
    <source>
        <dbReference type="ARBA" id="ARBA00023273"/>
    </source>
</evidence>
<proteinExistence type="inferred from homology"/>
<evidence type="ECO:0000256" key="5">
    <source>
        <dbReference type="ARBA" id="ARBA00022801"/>
    </source>
</evidence>
<dbReference type="GO" id="GO:0042995">
    <property type="term" value="C:cell projection"/>
    <property type="evidence" value="ECO:0007669"/>
    <property type="project" value="UniProtKB-SubCell"/>
</dbReference>
<sequence length="532" mass="61075">MGEVFIYLSLSIYQTNTYICVSLSVISIYPICTTLQLYIQAHITLSPVLQQSSEKDSPVCHVLWLSVSVFFANWKRVHPYLVVFLIKWMFYHHLHVFLSSLFGVTLIIVDFVLVIVDLSLPAKSRDAGNALEAVSLTISFFFLADVLLRVYVEGFKVYFSSKLNIIDACVVIVTLVVTMVYTFSDLSGPSLIPRYMFAHCIPITTGIQTLEKLLIFQISENKRRYQKDGFDLDLTYVTDRVIAMSFPSSGKQAFYRNPIREVARFLDTKHEGHYKVYNLCSEKGYDPQFFHYRVERVFIDDHNVPSLEDMLKYTASVREWMSADPQNIIAIHCKGGKGRTGTMVCTWLIDSDQFESAQDSLEYFGERRTDKSQSSKFQGVETPSQSRYVGYYEIMKNKFNRQLPPPKSLRIKSIRIHSIAGVGKGNGSDFKVKIIVRKELVFECVCAKQENCTVFPDVGNNAAVISLQNGPVVEGDVKVMFESMCFFFYFSRSETVFLLFLPREELDNPHKPKTWDLYKEDFGVTMFFLESE</sequence>
<keyword evidence="8" id="KW-0966">Cell projection</keyword>
<evidence type="ECO:0000256" key="9">
    <source>
        <dbReference type="SAM" id="Phobius"/>
    </source>
</evidence>